<reference evidence="1 2" key="1">
    <citation type="journal article" date="2020" name="ISME J.">
        <title>Comparative genomics reveals insights into cyanobacterial evolution and habitat adaptation.</title>
        <authorList>
            <person name="Chen M.Y."/>
            <person name="Teng W.K."/>
            <person name="Zhao L."/>
            <person name="Hu C.X."/>
            <person name="Zhou Y.K."/>
            <person name="Han B.P."/>
            <person name="Song L.R."/>
            <person name="Shu W.S."/>
        </authorList>
    </citation>
    <scope>NUCLEOTIDE SEQUENCE [LARGE SCALE GENOMIC DNA]</scope>
    <source>
        <strain evidence="1 2">FACHB-119</strain>
    </source>
</reference>
<gene>
    <name evidence="1" type="ORF">H6G83_31890</name>
</gene>
<dbReference type="EMBL" id="JACJSG010000071">
    <property type="protein sequence ID" value="MBD2505153.1"/>
    <property type="molecule type" value="Genomic_DNA"/>
</dbReference>
<accession>A0ABR8DF53</accession>
<comment type="caution">
    <text evidence="1">The sequence shown here is derived from an EMBL/GenBank/DDBJ whole genome shotgun (WGS) entry which is preliminary data.</text>
</comment>
<proteinExistence type="predicted"/>
<name>A0ABR8DF53_9NOST</name>
<protein>
    <submittedName>
        <fullName evidence="1">Uncharacterized protein</fullName>
    </submittedName>
</protein>
<dbReference type="RefSeq" id="WP_190479672.1">
    <property type="nucleotide sequence ID" value="NZ_JACJSG010000071.1"/>
</dbReference>
<keyword evidence="2" id="KW-1185">Reference proteome</keyword>
<organism evidence="1 2">
    <name type="scientific">Anabaena azotica FACHB-119</name>
    <dbReference type="NCBI Taxonomy" id="947527"/>
    <lineage>
        <taxon>Bacteria</taxon>
        <taxon>Bacillati</taxon>
        <taxon>Cyanobacteriota</taxon>
        <taxon>Cyanophyceae</taxon>
        <taxon>Nostocales</taxon>
        <taxon>Nostocaceae</taxon>
        <taxon>Anabaena</taxon>
        <taxon>Anabaena azotica</taxon>
    </lineage>
</organism>
<sequence>MIASEYLKNNQILAFQLIGQQIKSLTRLRYLQPQDEIRLESGPLILETYNEFRLYMDVDEGQANILLFDANYSQQNINENINRYPYKNLIIPEKEHQNNVISLLSKNILNIEIISRSDEDFGFSSMCGFKFIFNDHHFLNIGAYLTDAKIPAIWILNPDEVDIKNLSYQPLVEQVESSNKFSD</sequence>
<evidence type="ECO:0000313" key="2">
    <source>
        <dbReference type="Proteomes" id="UP000661112"/>
    </source>
</evidence>
<dbReference type="Proteomes" id="UP000661112">
    <property type="component" value="Unassembled WGS sequence"/>
</dbReference>
<evidence type="ECO:0000313" key="1">
    <source>
        <dbReference type="EMBL" id="MBD2505153.1"/>
    </source>
</evidence>